<feature type="domain" description="EamA" evidence="3">
    <location>
        <begin position="157"/>
        <end position="290"/>
    </location>
</feature>
<reference evidence="4 5" key="1">
    <citation type="submission" date="2020-11" db="EMBL/GenBank/DDBJ databases">
        <title>Pseudonocardia abyssalis sp. nov. and Pseudonocardia oceani sp. nov., description and phylogenomic analysis of two novel actinomycetes isolated from the deep Southern Ocean.</title>
        <authorList>
            <person name="Parra J."/>
        </authorList>
    </citation>
    <scope>NUCLEOTIDE SEQUENCE [LARGE SCALE GENOMIC DNA]</scope>
    <source>
        <strain evidence="4 5">KRD-168</strain>
    </source>
</reference>
<evidence type="ECO:0000256" key="2">
    <source>
        <dbReference type="SAM" id="Phobius"/>
    </source>
</evidence>
<feature type="transmembrane region" description="Helical" evidence="2">
    <location>
        <begin position="47"/>
        <end position="68"/>
    </location>
</feature>
<feature type="transmembrane region" description="Helical" evidence="2">
    <location>
        <begin position="157"/>
        <end position="178"/>
    </location>
</feature>
<evidence type="ECO:0000259" key="3">
    <source>
        <dbReference type="Pfam" id="PF00892"/>
    </source>
</evidence>
<feature type="transmembrane region" description="Helical" evidence="2">
    <location>
        <begin position="220"/>
        <end position="239"/>
    </location>
</feature>
<comment type="caution">
    <text evidence="4">The sequence shown here is derived from an EMBL/GenBank/DDBJ whole genome shotgun (WGS) entry which is preliminary data.</text>
</comment>
<feature type="transmembrane region" description="Helical" evidence="2">
    <location>
        <begin position="80"/>
        <end position="102"/>
    </location>
</feature>
<feature type="transmembrane region" description="Helical" evidence="2">
    <location>
        <begin position="108"/>
        <end position="126"/>
    </location>
</feature>
<dbReference type="Proteomes" id="UP000694287">
    <property type="component" value="Unassembled WGS sequence"/>
</dbReference>
<dbReference type="EMBL" id="JADQDK010000001">
    <property type="protein sequence ID" value="MBW0134563.1"/>
    <property type="molecule type" value="Genomic_DNA"/>
</dbReference>
<feature type="transmembrane region" description="Helical" evidence="2">
    <location>
        <begin position="276"/>
        <end position="295"/>
    </location>
</feature>
<accession>A0ABS6URR8</accession>
<evidence type="ECO:0000256" key="1">
    <source>
        <dbReference type="ARBA" id="ARBA00007362"/>
    </source>
</evidence>
<protein>
    <submittedName>
        <fullName evidence="4">DMT family transporter</fullName>
    </submittedName>
</protein>
<organism evidence="4 5">
    <name type="scientific">Pseudonocardia abyssalis</name>
    <dbReference type="NCBI Taxonomy" id="2792008"/>
    <lineage>
        <taxon>Bacteria</taxon>
        <taxon>Bacillati</taxon>
        <taxon>Actinomycetota</taxon>
        <taxon>Actinomycetes</taxon>
        <taxon>Pseudonocardiales</taxon>
        <taxon>Pseudonocardiaceae</taxon>
        <taxon>Pseudonocardia</taxon>
    </lineage>
</organism>
<keyword evidence="2" id="KW-1133">Transmembrane helix</keyword>
<gene>
    <name evidence="4" type="ORF">I4I81_09860</name>
</gene>
<sequence>MDLSAGPYAAQARCVTDLRALASGAAAMMFVGSSVAVSGLLADAPFWTAQALRYALATVLLLLAARLTGHRVRCPRGVEWAWLAGVAGSGLVLFNVGLVRGSEHAEPAVLGVAVACVPLALALGGARRPSPGLLLGAAVVTAGAALVQGGGRTDAAGVGWAALVLACEVGFTLLAVPVLRRHGPFGVSVHTCALATAAFAGIGLVTEGPGAAATLRPEHLAASLHLAVVVTALAFVLWYGCVGRVGAGRAGLLCGLAPIAAAGTGVVLGGPVPGPAVWIGVLTVAAGLAVGLRAGRGVEALL</sequence>
<name>A0ABS6URR8_9PSEU</name>
<feature type="transmembrane region" description="Helical" evidence="2">
    <location>
        <begin position="185"/>
        <end position="205"/>
    </location>
</feature>
<dbReference type="InterPro" id="IPR000620">
    <property type="entry name" value="EamA_dom"/>
</dbReference>
<dbReference type="Pfam" id="PF00892">
    <property type="entry name" value="EamA"/>
    <property type="match status" value="1"/>
</dbReference>
<comment type="similarity">
    <text evidence="1">Belongs to the EamA transporter family.</text>
</comment>
<keyword evidence="2" id="KW-0812">Transmembrane</keyword>
<evidence type="ECO:0000313" key="4">
    <source>
        <dbReference type="EMBL" id="MBW0134563.1"/>
    </source>
</evidence>
<feature type="transmembrane region" description="Helical" evidence="2">
    <location>
        <begin position="133"/>
        <end position="151"/>
    </location>
</feature>
<feature type="transmembrane region" description="Helical" evidence="2">
    <location>
        <begin position="20"/>
        <end position="41"/>
    </location>
</feature>
<keyword evidence="5" id="KW-1185">Reference proteome</keyword>
<keyword evidence="2" id="KW-0472">Membrane</keyword>
<evidence type="ECO:0000313" key="5">
    <source>
        <dbReference type="Proteomes" id="UP000694287"/>
    </source>
</evidence>
<proteinExistence type="inferred from homology"/>
<feature type="transmembrane region" description="Helical" evidence="2">
    <location>
        <begin position="251"/>
        <end position="270"/>
    </location>
</feature>